<keyword evidence="3" id="KW-0732">Signal</keyword>
<feature type="signal peptide" evidence="3">
    <location>
        <begin position="1"/>
        <end position="18"/>
    </location>
</feature>
<dbReference type="AlphaFoldDB" id="H1DEV1"/>
<dbReference type="InterPro" id="IPR011990">
    <property type="entry name" value="TPR-like_helical_dom_sf"/>
</dbReference>
<dbReference type="SMART" id="SM00671">
    <property type="entry name" value="SEL1"/>
    <property type="match status" value="1"/>
</dbReference>
<dbReference type="eggNOG" id="COG3055">
    <property type="taxonomic scope" value="Bacteria"/>
</dbReference>
<feature type="chain" id="PRO_5003548873" description="PEGA domain-containing protein" evidence="3">
    <location>
        <begin position="19"/>
        <end position="979"/>
    </location>
</feature>
<dbReference type="Pfam" id="PF08308">
    <property type="entry name" value="PEGA"/>
    <property type="match status" value="4"/>
</dbReference>
<keyword evidence="6" id="KW-1185">Reference proteome</keyword>
<evidence type="ECO:0000313" key="5">
    <source>
        <dbReference type="EMBL" id="EHP49269.1"/>
    </source>
</evidence>
<reference evidence="5 6" key="1">
    <citation type="submission" date="2012-01" db="EMBL/GenBank/DDBJ databases">
        <title>The Genome Sequence of Odoribacter laneus YIT 12061.</title>
        <authorList>
            <consortium name="The Broad Institute Genome Sequencing Platform"/>
            <person name="Earl A."/>
            <person name="Ward D."/>
            <person name="Feldgarden M."/>
            <person name="Gevers D."/>
            <person name="Morotomi M."/>
            <person name="Young S.K."/>
            <person name="Zeng Q."/>
            <person name="Gargeya S."/>
            <person name="Fitzgerald M."/>
            <person name="Haas B."/>
            <person name="Abouelleil A."/>
            <person name="Alvarado L."/>
            <person name="Arachchi H.M."/>
            <person name="Berlin A."/>
            <person name="Chapman S.B."/>
            <person name="Gearin G."/>
            <person name="Goldberg J."/>
            <person name="Griggs A."/>
            <person name="Gujja S."/>
            <person name="Hansen M."/>
            <person name="Heiman D."/>
            <person name="Howarth C."/>
            <person name="Larimer J."/>
            <person name="Lui A."/>
            <person name="MacDonald P.J.P."/>
            <person name="McCowen C."/>
            <person name="Montmayeur A."/>
            <person name="Murphy C."/>
            <person name="Neiman D."/>
            <person name="Pearson M."/>
            <person name="Priest M."/>
            <person name="Roberts A."/>
            <person name="Saif S."/>
            <person name="Shea T."/>
            <person name="Sisk P."/>
            <person name="Stolte C."/>
            <person name="Sykes S."/>
            <person name="Wortman J."/>
            <person name="Nusbaum C."/>
            <person name="Birren B."/>
        </authorList>
    </citation>
    <scope>NUCLEOTIDE SEQUENCE [LARGE SCALE GENOMIC DNA]</scope>
    <source>
        <strain evidence="5 6">YIT 12061</strain>
    </source>
</reference>
<dbReference type="eggNOG" id="COG1470">
    <property type="taxonomic scope" value="Bacteria"/>
</dbReference>
<dbReference type="RefSeq" id="WP_009135935.1">
    <property type="nucleotide sequence ID" value="NZ_JH594596.1"/>
</dbReference>
<dbReference type="InterPro" id="IPR013229">
    <property type="entry name" value="PEGA"/>
</dbReference>
<sequence length="979" mass="110003">MKFILFMVLVMGISLAEAQQISVQSFRKLENDLSARTEKRVDQNGDICAIVKVVAPEQGFYFDGDGNGIVAVERKIGEYWVYVPYGSRYLTVKHDKLGVLRAYAYKERIDKACVYEMVLTTGKVITTVENALTEQWLVIRVEPKEAMVYIDDVYEAATEGVVQKYMKFGQYSYRITAPLYRTEAGTVEVKADQKAELDIRLKPAFGYLTLTSQPETGARVWVDEEEVGLTPYKSGRLKEGKHRIRVAKNFFHPVEQEVNLTAGSTEDLSLTMPSAYGFLAVTSQPETGADVYIDGVKVGQTPYKSERLKSGEYRVQVVCSMYQPVEQLVTVSDNQTATVDAGLSANFASVTVTTDPEAELWINNEQKGKGKWSGRLSAGVCVVEARRPSHRTVRKSLELQAGDTKAIVLEAPQPIYGALNVSSVPAGAEIRIDGKKWGNTPLVLPKVLIGECRLEILKEGYNSYVRNLRITEGKLEEVKAELEVFRFTAAELNAKGDSAALLGQYEEAAGFYKQACERGDGRGYYNMAVLYKDGRGVEKNSIQAVLFFKRAMEAGDEKALQANGKLFQKGKWRKRAAPPFSVRYGGISFAFGQKIYVGGRYGTDFWEYDTEQDKWSKKGKLPQEIYAPVFFVIGDRGYMGAASGYKGSRKFWEYNPQTDSWMAKRDFKGNISYNTYGFAYQGKGYVGERKKNKWWEYDPRTDQWTEKGADPGGYHGFSNAEKAYILANKNLYELDPVTMQKTAVPDYPGATLHFVGCATTQYLYFSGHITGKNRSFYGFDINHKQWQILPEADFKDFQCICTGLGDKLYVFEGESTWEYDPSEILLLENSGGNSSKTSIDRSQGNTPPTTTTETKTYKIGDLYERGGLKGMVYRVEKGGQHGWAISFHQLADISWNEAKSWCEGKGWRLPTLEEIKFLYSIKKAINTLFSYLEGTPLDKIYWTSTAYGGGLMYTCSFQTGICNNGSKDNKRAVFAVYKF</sequence>
<evidence type="ECO:0000259" key="4">
    <source>
        <dbReference type="Pfam" id="PF08308"/>
    </source>
</evidence>
<dbReference type="Gene3D" id="1.25.40.10">
    <property type="entry name" value="Tetratricopeptide repeat domain"/>
    <property type="match status" value="1"/>
</dbReference>
<organism evidence="5 6">
    <name type="scientific">Odoribacter laneus YIT 12061</name>
    <dbReference type="NCBI Taxonomy" id="742817"/>
    <lineage>
        <taxon>Bacteria</taxon>
        <taxon>Pseudomonadati</taxon>
        <taxon>Bacteroidota</taxon>
        <taxon>Bacteroidia</taxon>
        <taxon>Bacteroidales</taxon>
        <taxon>Odoribacteraceae</taxon>
        <taxon>Odoribacter</taxon>
    </lineage>
</organism>
<dbReference type="PANTHER" id="PTHR36194:SF1">
    <property type="entry name" value="S-LAYER-LIKE PROTEIN"/>
    <property type="match status" value="1"/>
</dbReference>
<dbReference type="Proteomes" id="UP000004892">
    <property type="component" value="Unassembled WGS sequence"/>
</dbReference>
<feature type="coiled-coil region" evidence="1">
    <location>
        <begin position="461"/>
        <end position="495"/>
    </location>
</feature>
<protein>
    <recommendedName>
        <fullName evidence="4">PEGA domain-containing protein</fullName>
    </recommendedName>
</protein>
<name>H1DEV1_9BACT</name>
<proteinExistence type="predicted"/>
<evidence type="ECO:0000313" key="6">
    <source>
        <dbReference type="Proteomes" id="UP000004892"/>
    </source>
</evidence>
<dbReference type="InterPro" id="IPR006597">
    <property type="entry name" value="Sel1-like"/>
</dbReference>
<dbReference type="InterPro" id="IPR015915">
    <property type="entry name" value="Kelch-typ_b-propeller"/>
</dbReference>
<dbReference type="Gene3D" id="2.120.10.80">
    <property type="entry name" value="Kelch-type beta propeller"/>
    <property type="match status" value="1"/>
</dbReference>
<feature type="region of interest" description="Disordered" evidence="2">
    <location>
        <begin position="831"/>
        <end position="853"/>
    </location>
</feature>
<dbReference type="HOGENOM" id="CLU_303811_0_0_10"/>
<evidence type="ECO:0000256" key="1">
    <source>
        <dbReference type="SAM" id="Coils"/>
    </source>
</evidence>
<feature type="domain" description="PEGA" evidence="4">
    <location>
        <begin position="137"/>
        <end position="203"/>
    </location>
</feature>
<feature type="domain" description="PEGA" evidence="4">
    <location>
        <begin position="206"/>
        <end position="272"/>
    </location>
</feature>
<dbReference type="EMBL" id="ADMC01000014">
    <property type="protein sequence ID" value="EHP49269.1"/>
    <property type="molecule type" value="Genomic_DNA"/>
</dbReference>
<dbReference type="SUPFAM" id="SSF117281">
    <property type="entry name" value="Kelch motif"/>
    <property type="match status" value="1"/>
</dbReference>
<dbReference type="STRING" id="742817.HMPREF9449_00787"/>
<dbReference type="GeneID" id="98070645"/>
<feature type="domain" description="PEGA" evidence="4">
    <location>
        <begin position="417"/>
        <end position="483"/>
    </location>
</feature>
<evidence type="ECO:0000256" key="3">
    <source>
        <dbReference type="SAM" id="SignalP"/>
    </source>
</evidence>
<dbReference type="SUPFAM" id="SSF81901">
    <property type="entry name" value="HCP-like"/>
    <property type="match status" value="1"/>
</dbReference>
<dbReference type="PATRIC" id="fig|742817.3.peg.837"/>
<feature type="domain" description="PEGA" evidence="4">
    <location>
        <begin position="279"/>
        <end position="343"/>
    </location>
</feature>
<accession>H1DEV1</accession>
<gene>
    <name evidence="5" type="ORF">HMPREF9449_00787</name>
</gene>
<evidence type="ECO:0000256" key="2">
    <source>
        <dbReference type="SAM" id="MobiDB-lite"/>
    </source>
</evidence>
<keyword evidence="1" id="KW-0175">Coiled coil</keyword>
<dbReference type="PANTHER" id="PTHR36194">
    <property type="entry name" value="S-LAYER-LIKE PROTEIN"/>
    <property type="match status" value="1"/>
</dbReference>
<comment type="caution">
    <text evidence="5">The sequence shown here is derived from an EMBL/GenBank/DDBJ whole genome shotgun (WGS) entry which is preliminary data.</text>
</comment>
<feature type="compositionally biased region" description="Polar residues" evidence="2">
    <location>
        <begin position="831"/>
        <end position="845"/>
    </location>
</feature>